<keyword evidence="3" id="KW-1185">Reference proteome</keyword>
<dbReference type="GeneID" id="3550174"/>
<keyword evidence="1" id="KW-0812">Transmembrane</keyword>
<feature type="transmembrane region" description="Helical" evidence="1">
    <location>
        <begin position="17"/>
        <end position="41"/>
    </location>
</feature>
<dbReference type="Proteomes" id="UP000002296">
    <property type="component" value="Unassembled WGS sequence"/>
</dbReference>
<keyword evidence="1" id="KW-1133">Transmembrane helix</keyword>
<sequence>MEVEEREVGRGGEKENIFFYFFCLCVCVCVFASFACLFLLFGPCRYAIRTHTHTQMKALRVTPDVCRSLLETPLTGFGRNQPAAAAEKIKLRGEHVPHTTPPRWFMRSQWGGEEDARKREKRKREDRVNSIAVASKHSLFPFLALPGLPLFPLRPFPAGVRALTLGGH</sequence>
<proteinExistence type="predicted"/>
<organism evidence="2 3">
    <name type="scientific">Trypanosoma cruzi (strain CL Brener)</name>
    <dbReference type="NCBI Taxonomy" id="353153"/>
    <lineage>
        <taxon>Eukaryota</taxon>
        <taxon>Discoba</taxon>
        <taxon>Euglenozoa</taxon>
        <taxon>Kinetoplastea</taxon>
        <taxon>Metakinetoplastina</taxon>
        <taxon>Trypanosomatida</taxon>
        <taxon>Trypanosomatidae</taxon>
        <taxon>Trypanosoma</taxon>
        <taxon>Schizotrypanum</taxon>
    </lineage>
</organism>
<dbReference type="PaxDb" id="353153-Q4DUI4"/>
<keyword evidence="1" id="KW-0472">Membrane</keyword>
<dbReference type="KEGG" id="tcr:510661.80"/>
<evidence type="ECO:0000313" key="2">
    <source>
        <dbReference type="EMBL" id="EAN96170.1"/>
    </source>
</evidence>
<dbReference type="RefSeq" id="XP_818021.1">
    <property type="nucleotide sequence ID" value="XM_812928.1"/>
</dbReference>
<evidence type="ECO:0000256" key="1">
    <source>
        <dbReference type="SAM" id="Phobius"/>
    </source>
</evidence>
<accession>Q4DUI4</accession>
<evidence type="ECO:0000313" key="3">
    <source>
        <dbReference type="Proteomes" id="UP000002296"/>
    </source>
</evidence>
<protein>
    <submittedName>
        <fullName evidence="2">Uncharacterized protein</fullName>
    </submittedName>
</protein>
<dbReference type="AlphaFoldDB" id="Q4DUI4"/>
<dbReference type="InParanoid" id="Q4DUI4"/>
<name>Q4DUI4_TRYCC</name>
<gene>
    <name evidence="2" type="ORF">Tc00.1047053510661.80</name>
</gene>
<reference evidence="2 3" key="1">
    <citation type="journal article" date="2005" name="Science">
        <title>The genome sequence of Trypanosoma cruzi, etiologic agent of Chagas disease.</title>
        <authorList>
            <person name="El-Sayed N.M."/>
            <person name="Myler P.J."/>
            <person name="Bartholomeu D.C."/>
            <person name="Nilsson D."/>
            <person name="Aggarwal G."/>
            <person name="Tran A.N."/>
            <person name="Ghedin E."/>
            <person name="Worthey E.A."/>
            <person name="Delcher A.L."/>
            <person name="Blandin G."/>
            <person name="Westenberger S.J."/>
            <person name="Caler E."/>
            <person name="Cerqueira G.C."/>
            <person name="Branche C."/>
            <person name="Haas B."/>
            <person name="Anupama A."/>
            <person name="Arner E."/>
            <person name="Aslund L."/>
            <person name="Attipoe P."/>
            <person name="Bontempi E."/>
            <person name="Bringaud F."/>
            <person name="Burton P."/>
            <person name="Cadag E."/>
            <person name="Campbell D.A."/>
            <person name="Carrington M."/>
            <person name="Crabtree J."/>
            <person name="Darban H."/>
            <person name="da Silveira J.F."/>
            <person name="de Jong P."/>
            <person name="Edwards K."/>
            <person name="Englund P.T."/>
            <person name="Fazelina G."/>
            <person name="Feldblyum T."/>
            <person name="Ferella M."/>
            <person name="Frasch A.C."/>
            <person name="Gull K."/>
            <person name="Horn D."/>
            <person name="Hou L."/>
            <person name="Huang Y."/>
            <person name="Kindlund E."/>
            <person name="Klingbeil M."/>
            <person name="Kluge S."/>
            <person name="Koo H."/>
            <person name="Lacerda D."/>
            <person name="Levin M.J."/>
            <person name="Lorenzi H."/>
            <person name="Louie T."/>
            <person name="Machado C.R."/>
            <person name="McCulloch R."/>
            <person name="McKenna A."/>
            <person name="Mizuno Y."/>
            <person name="Mottram J.C."/>
            <person name="Nelson S."/>
            <person name="Ochaya S."/>
            <person name="Osoegawa K."/>
            <person name="Pai G."/>
            <person name="Parsons M."/>
            <person name="Pentony M."/>
            <person name="Pettersson U."/>
            <person name="Pop M."/>
            <person name="Ramirez J.L."/>
            <person name="Rinta J."/>
            <person name="Robertson L."/>
            <person name="Salzberg S.L."/>
            <person name="Sanchez D.O."/>
            <person name="Seyler A."/>
            <person name="Sharma R."/>
            <person name="Shetty J."/>
            <person name="Simpson A.J."/>
            <person name="Sisk E."/>
            <person name="Tammi M.T."/>
            <person name="Tarleton R."/>
            <person name="Teixeira S."/>
            <person name="Van Aken S."/>
            <person name="Vogt C."/>
            <person name="Ward P.N."/>
            <person name="Wickstead B."/>
            <person name="Wortman J."/>
            <person name="White O."/>
            <person name="Fraser C.M."/>
            <person name="Stuart K.D."/>
            <person name="Andersson B."/>
        </authorList>
    </citation>
    <scope>NUCLEOTIDE SEQUENCE [LARGE SCALE GENOMIC DNA]</scope>
    <source>
        <strain evidence="2 3">CL Brener</strain>
    </source>
</reference>
<comment type="caution">
    <text evidence="2">The sequence shown here is derived from an EMBL/GenBank/DDBJ whole genome shotgun (WGS) entry which is preliminary data.</text>
</comment>
<dbReference type="EMBL" id="AAHK01000167">
    <property type="protein sequence ID" value="EAN96170.1"/>
    <property type="molecule type" value="Genomic_DNA"/>
</dbReference>